<proteinExistence type="predicted"/>
<gene>
    <name evidence="2" type="ORF">BKG82_09615</name>
</gene>
<feature type="domain" description="Dynamin N-terminal" evidence="1">
    <location>
        <begin position="47"/>
        <end position="153"/>
    </location>
</feature>
<reference evidence="2 3" key="1">
    <citation type="submission" date="2016-10" db="EMBL/GenBank/DDBJ databases">
        <title>Evaluation of Human, Veterinary and Environmental Mycobacterium chelonae Isolates by Core Genome Phylogenomic Analysis, Targeted Gene Comparison, and Anti-microbial Susceptibility Patterns: A Tale of Mistaken Identities.</title>
        <authorList>
            <person name="Fogelson S.B."/>
            <person name="Camus A.C."/>
            <person name="Lorenz W."/>
            <person name="Vasireddy R."/>
            <person name="Vasireddy S."/>
            <person name="Smith T."/>
            <person name="Brown-Elliott B.A."/>
            <person name="Wallace R.J.Jr."/>
            <person name="Hasan N.A."/>
            <person name="Reischl U."/>
            <person name="Sanchez S."/>
        </authorList>
    </citation>
    <scope>NUCLEOTIDE SEQUENCE [LARGE SCALE GENOMIC DNA]</scope>
    <source>
        <strain evidence="2 3">15515</strain>
    </source>
</reference>
<accession>A0A1S1LR62</accession>
<protein>
    <submittedName>
        <fullName evidence="2">Isoniazid-inducible protein iniC</fullName>
    </submittedName>
</protein>
<dbReference type="EMBL" id="MLIQ01000013">
    <property type="protein sequence ID" value="OHU57898.1"/>
    <property type="molecule type" value="Genomic_DNA"/>
</dbReference>
<sequence length="500" mass="53654">MSTIEQARAIIGEAMRAYQSDSRYARIAEPHDELSRIAARLDEPIRVAIAGTLNAGKSTLVNALVGEDIAPTDATEATRIVAWFRHGAAPQVTANLFSGVRQDIPIRRDGGLSFELDRLDPASVADLDVHWPAPELNEITLIDTPGTSSLSTEVSERSLALLVPEDGVPRVDAVIFLLRSLNAADIGLLTQIGKLVGGERGGAVGVIGVVSRADEIGVGRLDAMLSAREVSARFAGEMERTGICQAVVPVAGLLALTARTLRQAEFIALQKLAEVDPQVLAKALLSVDRFVREDDSLPVDPQTRAALLHRFGMFGIRIAVAVIRVAGTSEITATGLAEELLERSGLVELHNIIANQFGQRAGILKSHTALLSARQVLTSYPVQGGRPVIDDIDPLLADTHAFDELRLLAELSSRTTTLTEHETVLIRRLLGASGTEPAARLGLDETRPDPRRAALDAVGRWRARAAYPLNDPFTSRLCLAAARSAEGILTQLSAHERPAY</sequence>
<dbReference type="SUPFAM" id="SSF52540">
    <property type="entry name" value="P-loop containing nucleoside triphosphate hydrolases"/>
    <property type="match status" value="1"/>
</dbReference>
<dbReference type="Proteomes" id="UP000180043">
    <property type="component" value="Unassembled WGS sequence"/>
</dbReference>
<organism evidence="2 3">
    <name type="scientific">Mycobacteroides chelonae</name>
    <name type="common">Mycobacterium chelonae</name>
    <dbReference type="NCBI Taxonomy" id="1774"/>
    <lineage>
        <taxon>Bacteria</taxon>
        <taxon>Bacillati</taxon>
        <taxon>Actinomycetota</taxon>
        <taxon>Actinomycetes</taxon>
        <taxon>Mycobacteriales</taxon>
        <taxon>Mycobacteriaceae</taxon>
        <taxon>Mycobacteroides</taxon>
    </lineage>
</organism>
<evidence type="ECO:0000259" key="1">
    <source>
        <dbReference type="Pfam" id="PF00350"/>
    </source>
</evidence>
<dbReference type="PANTHER" id="PTHR43681:SF1">
    <property type="entry name" value="SARCALUMENIN"/>
    <property type="match status" value="1"/>
</dbReference>
<dbReference type="PANTHER" id="PTHR43681">
    <property type="entry name" value="TRANSMEMBRANE GTPASE FZO"/>
    <property type="match status" value="1"/>
</dbReference>
<dbReference type="RefSeq" id="WP_057968937.1">
    <property type="nucleotide sequence ID" value="NZ_BSAK01000007.1"/>
</dbReference>
<dbReference type="AlphaFoldDB" id="A0A1S1LR62"/>
<dbReference type="Pfam" id="PF00350">
    <property type="entry name" value="Dynamin_N"/>
    <property type="match status" value="1"/>
</dbReference>
<evidence type="ECO:0000313" key="3">
    <source>
        <dbReference type="Proteomes" id="UP000180043"/>
    </source>
</evidence>
<dbReference type="InterPro" id="IPR045063">
    <property type="entry name" value="Dynamin_N"/>
</dbReference>
<dbReference type="InterPro" id="IPR051943">
    <property type="entry name" value="TRAFAC_Dynamin-like_GTPase"/>
</dbReference>
<evidence type="ECO:0000313" key="2">
    <source>
        <dbReference type="EMBL" id="OHU57898.1"/>
    </source>
</evidence>
<dbReference type="Gene3D" id="3.40.50.300">
    <property type="entry name" value="P-loop containing nucleotide triphosphate hydrolases"/>
    <property type="match status" value="1"/>
</dbReference>
<comment type="caution">
    <text evidence="2">The sequence shown here is derived from an EMBL/GenBank/DDBJ whole genome shotgun (WGS) entry which is preliminary data.</text>
</comment>
<name>A0A1S1LR62_MYCCH</name>
<dbReference type="InterPro" id="IPR027417">
    <property type="entry name" value="P-loop_NTPase"/>
</dbReference>